<proteinExistence type="predicted"/>
<accession>A0A379Y243</accession>
<dbReference type="AlphaFoldDB" id="A0A379Y243"/>
<evidence type="ECO:0000313" key="2">
    <source>
        <dbReference type="Proteomes" id="UP000254765"/>
    </source>
</evidence>
<reference evidence="1 2" key="1">
    <citation type="submission" date="2018-06" db="EMBL/GenBank/DDBJ databases">
        <authorList>
            <consortium name="Pathogen Informatics"/>
            <person name="Doyle S."/>
        </authorList>
    </citation>
    <scope>NUCLEOTIDE SEQUENCE [LARGE SCALE GENOMIC DNA]</scope>
    <source>
        <strain evidence="1 2">NCTC10211</strain>
    </source>
</reference>
<organism evidence="1 2">
    <name type="scientific">Serratia marcescens</name>
    <dbReference type="NCBI Taxonomy" id="615"/>
    <lineage>
        <taxon>Bacteria</taxon>
        <taxon>Pseudomonadati</taxon>
        <taxon>Pseudomonadota</taxon>
        <taxon>Gammaproteobacteria</taxon>
        <taxon>Enterobacterales</taxon>
        <taxon>Yersiniaceae</taxon>
        <taxon>Serratia</taxon>
    </lineage>
</organism>
<dbReference type="Proteomes" id="UP000254765">
    <property type="component" value="Unassembled WGS sequence"/>
</dbReference>
<gene>
    <name evidence="1" type="ORF">NCTC10211_00367</name>
</gene>
<name>A0A379Y243_SERMA</name>
<sequence>MTGTINILSDADVNIKSATKITLDAPNQKATTGKGHSESFTGHSFSMTGASESFTGSSVSFTNSSVSFTASSVSDGMFSISNTPFKLSKHDNHLEFVSGNKTLTSTLLSFKSDYSAFVSALTTIA</sequence>
<evidence type="ECO:0000313" key="1">
    <source>
        <dbReference type="EMBL" id="SUI39441.1"/>
    </source>
</evidence>
<dbReference type="EMBL" id="UGYK01000002">
    <property type="protein sequence ID" value="SUI39441.1"/>
    <property type="molecule type" value="Genomic_DNA"/>
</dbReference>
<protein>
    <submittedName>
        <fullName evidence="1">Uncharacterized protein</fullName>
    </submittedName>
</protein>